<name>A0ABX9DPH9_9BACT</name>
<evidence type="ECO:0000259" key="1">
    <source>
        <dbReference type="Pfam" id="PF09346"/>
    </source>
</evidence>
<proteinExistence type="predicted"/>
<organism evidence="2 3">
    <name type="scientific">Prevotella pallens</name>
    <dbReference type="NCBI Taxonomy" id="60133"/>
    <lineage>
        <taxon>Bacteria</taxon>
        <taxon>Pseudomonadati</taxon>
        <taxon>Bacteroidota</taxon>
        <taxon>Bacteroidia</taxon>
        <taxon>Bacteroidales</taxon>
        <taxon>Prevotellaceae</taxon>
        <taxon>Prevotella</taxon>
    </lineage>
</organism>
<evidence type="ECO:0000313" key="3">
    <source>
        <dbReference type="Proteomes" id="UP000249852"/>
    </source>
</evidence>
<accession>A0ABX9DPH9</accession>
<feature type="domain" description="Knr4/Smi1-like" evidence="1">
    <location>
        <begin position="29"/>
        <end position="154"/>
    </location>
</feature>
<sequence>MHIIAFKNTYKEDMNVIHILEPLASNAMAEKINELEHTIGSVLPSHFKDLLMQNNVCKPHKNHYKDKETEFTINYFLGFSESKNDDIIATYNNYEGRIPEELMPIASVDGGDWLCINKITGKVYYWFHEENDWGLEGNNKYPTLVSENLNNFIEKLTPTPLPTKEEIKRAIASGKVTITPKYVELRNAMRAKEGLPPLTFEEWDRLLNDPNRDDI</sequence>
<dbReference type="Pfam" id="PF09346">
    <property type="entry name" value="SMI1_KNR4"/>
    <property type="match status" value="1"/>
</dbReference>
<keyword evidence="3" id="KW-1185">Reference proteome</keyword>
<dbReference type="Gene3D" id="3.40.1580.10">
    <property type="entry name" value="SMI1/KNR4-like"/>
    <property type="match status" value="1"/>
</dbReference>
<dbReference type="InterPro" id="IPR037883">
    <property type="entry name" value="Knr4/Smi1-like_sf"/>
</dbReference>
<evidence type="ECO:0000313" key="2">
    <source>
        <dbReference type="EMBL" id="RAS41402.1"/>
    </source>
</evidence>
<dbReference type="SUPFAM" id="SSF160631">
    <property type="entry name" value="SMI1/KNR4-like"/>
    <property type="match status" value="1"/>
</dbReference>
<dbReference type="InterPro" id="IPR018958">
    <property type="entry name" value="Knr4/Smi1-like_dom"/>
</dbReference>
<reference evidence="2 3" key="1">
    <citation type="submission" date="2018-06" db="EMBL/GenBank/DDBJ databases">
        <title>Genomic Encyclopedia of Archaeal and Bacterial Type Strains, Phase II (KMG-II): from individual species to whole genera.</title>
        <authorList>
            <person name="Goeker M."/>
        </authorList>
    </citation>
    <scope>NUCLEOTIDE SEQUENCE [LARGE SCALE GENOMIC DNA]</scope>
    <source>
        <strain evidence="2 3">DSM 18710</strain>
    </source>
</reference>
<dbReference type="Proteomes" id="UP000249852">
    <property type="component" value="Unassembled WGS sequence"/>
</dbReference>
<comment type="caution">
    <text evidence="2">The sequence shown here is derived from an EMBL/GenBank/DDBJ whole genome shotgun (WGS) entry which is preliminary data.</text>
</comment>
<dbReference type="EMBL" id="QLTQ01000037">
    <property type="protein sequence ID" value="RAS41402.1"/>
    <property type="molecule type" value="Genomic_DNA"/>
</dbReference>
<protein>
    <submittedName>
        <fullName evidence="2">SUKH superfamily protein</fullName>
    </submittedName>
</protein>
<gene>
    <name evidence="2" type="ORF">BC673_13712</name>
</gene>